<accession>A0A5P5ZGJ8</accession>
<organism evidence="2 3">
    <name type="scientific">Lactobacillus acetotolerans</name>
    <dbReference type="NCBI Taxonomy" id="1600"/>
    <lineage>
        <taxon>Bacteria</taxon>
        <taxon>Bacillati</taxon>
        <taxon>Bacillota</taxon>
        <taxon>Bacilli</taxon>
        <taxon>Lactobacillales</taxon>
        <taxon>Lactobacillaceae</taxon>
        <taxon>Lactobacillus</taxon>
    </lineage>
</organism>
<feature type="transmembrane region" description="Helical" evidence="1">
    <location>
        <begin position="33"/>
        <end position="53"/>
    </location>
</feature>
<name>A0A5P5ZGJ8_9LACO</name>
<sequence>MTKNEKRDILIEVVIVIISLFLLVVTHKSISKTLFDILSIILIILIIFIPSGCRTGMQLNKIKKVLNTNNKNIIYEIYDQTGITEVKLQQFINSKGWGTGISWKTRYKIEEIIDDNI</sequence>
<dbReference type="GeneID" id="78211466"/>
<feature type="transmembrane region" description="Helical" evidence="1">
    <location>
        <begin position="9"/>
        <end position="27"/>
    </location>
</feature>
<proteinExistence type="predicted"/>
<evidence type="ECO:0000256" key="1">
    <source>
        <dbReference type="SAM" id="Phobius"/>
    </source>
</evidence>
<protein>
    <submittedName>
        <fullName evidence="2">Uncharacterized protein</fullName>
    </submittedName>
</protein>
<keyword evidence="1" id="KW-0472">Membrane</keyword>
<gene>
    <name evidence="2" type="ORF">LA749_00565</name>
</gene>
<dbReference type="Proteomes" id="UP000325393">
    <property type="component" value="Chromosome"/>
</dbReference>
<keyword evidence="1" id="KW-0812">Transmembrane</keyword>
<evidence type="ECO:0000313" key="2">
    <source>
        <dbReference type="EMBL" id="QFG50604.1"/>
    </source>
</evidence>
<keyword evidence="1" id="KW-1133">Transmembrane helix</keyword>
<dbReference type="EMBL" id="CP044496">
    <property type="protein sequence ID" value="QFG50604.1"/>
    <property type="molecule type" value="Genomic_DNA"/>
</dbReference>
<dbReference type="RefSeq" id="WP_056971010.1">
    <property type="nucleotide sequence ID" value="NZ_CALFMW010000015.1"/>
</dbReference>
<dbReference type="AlphaFoldDB" id="A0A5P5ZGJ8"/>
<evidence type="ECO:0000313" key="3">
    <source>
        <dbReference type="Proteomes" id="UP000325393"/>
    </source>
</evidence>
<reference evidence="2 3" key="1">
    <citation type="submission" date="2019-09" db="EMBL/GenBank/DDBJ databases">
        <title>Genome sequencing of Lactobacillus acetotolerans.</title>
        <authorList>
            <person name="Kim K."/>
        </authorList>
    </citation>
    <scope>NUCLEOTIDE SEQUENCE [LARGE SCALE GENOMIC DNA]</scope>
    <source>
        <strain evidence="2 3">LA749</strain>
    </source>
</reference>